<evidence type="ECO:0000313" key="4">
    <source>
        <dbReference type="Proteomes" id="UP001597368"/>
    </source>
</evidence>
<name>A0ABW4TF01_9ACTN</name>
<dbReference type="PANTHER" id="PTHR10458:SF22">
    <property type="entry name" value="PEPTIDE DEFORMYLASE"/>
    <property type="match status" value="1"/>
</dbReference>
<comment type="caution">
    <text evidence="2">Lacks conserved residue(s) required for the propagation of feature annotation.</text>
</comment>
<feature type="binding site" evidence="2">
    <location>
        <position position="99"/>
    </location>
    <ligand>
        <name>Fe cation</name>
        <dbReference type="ChEBI" id="CHEBI:24875"/>
    </ligand>
</feature>
<comment type="cofactor">
    <cofactor evidence="2">
        <name>Fe(2+)</name>
        <dbReference type="ChEBI" id="CHEBI:29033"/>
    </cofactor>
    <text evidence="2">Binds 1 Fe(2+) ion.</text>
</comment>
<proteinExistence type="inferred from homology"/>
<organism evidence="3 4">
    <name type="scientific">Nonomuraea mangrovi</name>
    <dbReference type="NCBI Taxonomy" id="2316207"/>
    <lineage>
        <taxon>Bacteria</taxon>
        <taxon>Bacillati</taxon>
        <taxon>Actinomycetota</taxon>
        <taxon>Actinomycetes</taxon>
        <taxon>Streptosporangiales</taxon>
        <taxon>Streptosporangiaceae</taxon>
        <taxon>Nonomuraea</taxon>
    </lineage>
</organism>
<feature type="binding site" evidence="2">
    <location>
        <position position="142"/>
    </location>
    <ligand>
        <name>Fe cation</name>
        <dbReference type="ChEBI" id="CHEBI:24875"/>
    </ligand>
</feature>
<dbReference type="Proteomes" id="UP001597368">
    <property type="component" value="Unassembled WGS sequence"/>
</dbReference>
<dbReference type="RefSeq" id="WP_379583681.1">
    <property type="nucleotide sequence ID" value="NZ_JBHUFV010000106.1"/>
</dbReference>
<keyword evidence="4" id="KW-1185">Reference proteome</keyword>
<dbReference type="CDD" id="cd00487">
    <property type="entry name" value="Pep_deformylase"/>
    <property type="match status" value="1"/>
</dbReference>
<keyword evidence="2" id="KW-0479">Metal-binding</keyword>
<dbReference type="PRINTS" id="PR01576">
    <property type="entry name" value="PDEFORMYLASE"/>
</dbReference>
<dbReference type="SUPFAM" id="SSF56420">
    <property type="entry name" value="Peptide deformylase"/>
    <property type="match status" value="1"/>
</dbReference>
<comment type="caution">
    <text evidence="3">The sequence shown here is derived from an EMBL/GenBank/DDBJ whole genome shotgun (WGS) entry which is preliminary data.</text>
</comment>
<dbReference type="HAMAP" id="MF_00163">
    <property type="entry name" value="Pep_deformylase"/>
    <property type="match status" value="1"/>
</dbReference>
<feature type="binding site" evidence="2">
    <location>
        <position position="146"/>
    </location>
    <ligand>
        <name>Fe cation</name>
        <dbReference type="ChEBI" id="CHEBI:24875"/>
    </ligand>
</feature>
<dbReference type="Pfam" id="PF01327">
    <property type="entry name" value="Pep_deformylase"/>
    <property type="match status" value="1"/>
</dbReference>
<reference evidence="4" key="1">
    <citation type="journal article" date="2019" name="Int. J. Syst. Evol. Microbiol.">
        <title>The Global Catalogue of Microorganisms (GCM) 10K type strain sequencing project: providing services to taxonomists for standard genome sequencing and annotation.</title>
        <authorList>
            <consortium name="The Broad Institute Genomics Platform"/>
            <consortium name="The Broad Institute Genome Sequencing Center for Infectious Disease"/>
            <person name="Wu L."/>
            <person name="Ma J."/>
        </authorList>
    </citation>
    <scope>NUCLEOTIDE SEQUENCE [LARGE SCALE GENOMIC DNA]</scope>
    <source>
        <strain evidence="4">ICMP 6774ER</strain>
    </source>
</reference>
<evidence type="ECO:0000313" key="3">
    <source>
        <dbReference type="EMBL" id="MFD1940461.1"/>
    </source>
</evidence>
<dbReference type="PANTHER" id="PTHR10458">
    <property type="entry name" value="PEPTIDE DEFORMYLASE"/>
    <property type="match status" value="1"/>
</dbReference>
<evidence type="ECO:0000256" key="1">
    <source>
        <dbReference type="ARBA" id="ARBA00010759"/>
    </source>
</evidence>
<dbReference type="PIRSF" id="PIRSF004749">
    <property type="entry name" value="Pep_def"/>
    <property type="match status" value="1"/>
</dbReference>
<dbReference type="InterPro" id="IPR036821">
    <property type="entry name" value="Peptide_deformylase_sf"/>
</dbReference>
<dbReference type="EMBL" id="JBHUFV010000106">
    <property type="protein sequence ID" value="MFD1940461.1"/>
    <property type="molecule type" value="Genomic_DNA"/>
</dbReference>
<comment type="similarity">
    <text evidence="1 2">Belongs to the polypeptide deformylase family.</text>
</comment>
<dbReference type="InterPro" id="IPR023635">
    <property type="entry name" value="Peptide_deformylase"/>
</dbReference>
<evidence type="ECO:0000256" key="2">
    <source>
        <dbReference type="HAMAP-Rule" id="MF_00163"/>
    </source>
</evidence>
<accession>A0ABW4TF01</accession>
<sequence>MSGVPRAVLRAPHPVLSTAAEVVDPTDPFVVSAAADLLTTLREIGKPSGLSAPQIGLSWRLIAVNASLHPRSRSSAGALTLVNPRLAEASDWRQGREGCFSVPGLLGEVPRATRITVYGELPRTGESITIEADAFEARCIQHQLDHLDGVLFLDRVSGARALHHRSHSCYA</sequence>
<protein>
    <recommendedName>
        <fullName evidence="2">Peptide deformylase-like</fullName>
    </recommendedName>
    <alternativeName>
        <fullName evidence="2">Polypeptide deformylase-like</fullName>
    </alternativeName>
</protein>
<gene>
    <name evidence="3" type="ORF">ACFSKW_54290</name>
</gene>
<keyword evidence="2" id="KW-0408">Iron</keyword>
<dbReference type="Gene3D" id="3.90.45.10">
    <property type="entry name" value="Peptide deformylase"/>
    <property type="match status" value="1"/>
</dbReference>